<sequence length="151" mass="15854">MARLYVRPGIDPDEPDVPVVVLLVDPEGAPGERAVVRLGDYCHEVNGWACLLQTDGWAEHACDGGQLVVDVAVYPVGLRAVGVDPADFPGRSAVDPEAVVVLRAQTAVAPGPSGRLPEGTVVFIAGPDVPLDELLATYDDWPMVLAPPPEA</sequence>
<gene>
    <name evidence="1" type="ORF">OG835_41370</name>
</gene>
<accession>A0ACD5A091</accession>
<evidence type="ECO:0000313" key="1">
    <source>
        <dbReference type="EMBL" id="WSC02797.1"/>
    </source>
</evidence>
<organism evidence="1 2">
    <name type="scientific">Streptomyces scopuliridis</name>
    <dbReference type="NCBI Taxonomy" id="452529"/>
    <lineage>
        <taxon>Bacteria</taxon>
        <taxon>Bacillati</taxon>
        <taxon>Actinomycetota</taxon>
        <taxon>Actinomycetes</taxon>
        <taxon>Kitasatosporales</taxon>
        <taxon>Streptomycetaceae</taxon>
        <taxon>Streptomyces</taxon>
    </lineage>
</organism>
<dbReference type="EMBL" id="CP109109">
    <property type="protein sequence ID" value="WSC02797.1"/>
    <property type="molecule type" value="Genomic_DNA"/>
</dbReference>
<protein>
    <submittedName>
        <fullName evidence="1">Uncharacterized protein</fullName>
    </submittedName>
</protein>
<reference evidence="1" key="1">
    <citation type="submission" date="2022-10" db="EMBL/GenBank/DDBJ databases">
        <title>The complete genomes of actinobacterial strains from the NBC collection.</title>
        <authorList>
            <person name="Joergensen T.S."/>
            <person name="Alvarez Arevalo M."/>
            <person name="Sterndorff E.B."/>
            <person name="Faurdal D."/>
            <person name="Vuksanovic O."/>
            <person name="Mourched A.-S."/>
            <person name="Charusanti P."/>
            <person name="Shaw S."/>
            <person name="Blin K."/>
            <person name="Weber T."/>
        </authorList>
    </citation>
    <scope>NUCLEOTIDE SEQUENCE</scope>
    <source>
        <strain evidence="1">NBC 01771</strain>
    </source>
</reference>
<proteinExistence type="predicted"/>
<keyword evidence="2" id="KW-1185">Reference proteome</keyword>
<evidence type="ECO:0000313" key="2">
    <source>
        <dbReference type="Proteomes" id="UP001348369"/>
    </source>
</evidence>
<name>A0ACD5A091_9ACTN</name>
<dbReference type="Proteomes" id="UP001348369">
    <property type="component" value="Chromosome"/>
</dbReference>